<dbReference type="EMBL" id="BMNI01000001">
    <property type="protein sequence ID" value="GGO86720.1"/>
    <property type="molecule type" value="Genomic_DNA"/>
</dbReference>
<evidence type="ECO:0000313" key="1">
    <source>
        <dbReference type="EMBL" id="GGO86720.1"/>
    </source>
</evidence>
<evidence type="ECO:0008006" key="3">
    <source>
        <dbReference type="Google" id="ProtNLM"/>
    </source>
</evidence>
<name>A0ABQ2N6Y7_9ACTN</name>
<dbReference type="Proteomes" id="UP000655410">
    <property type="component" value="Unassembled WGS sequence"/>
</dbReference>
<comment type="caution">
    <text evidence="1">The sequence shown here is derived from an EMBL/GenBank/DDBJ whole genome shotgun (WGS) entry which is preliminary data.</text>
</comment>
<keyword evidence="2" id="KW-1185">Reference proteome</keyword>
<gene>
    <name evidence="1" type="ORF">GCM10011584_09730</name>
</gene>
<protein>
    <recommendedName>
        <fullName evidence="3">MmcQ/YjbR family DNA-binding protein</fullName>
    </recommendedName>
</protein>
<dbReference type="RefSeq" id="WP_188782806.1">
    <property type="nucleotide sequence ID" value="NZ_BMNI01000001.1"/>
</dbReference>
<organism evidence="1 2">
    <name type="scientific">Nocardioides phosphati</name>
    <dbReference type="NCBI Taxonomy" id="1867775"/>
    <lineage>
        <taxon>Bacteria</taxon>
        <taxon>Bacillati</taxon>
        <taxon>Actinomycetota</taxon>
        <taxon>Actinomycetes</taxon>
        <taxon>Propionibacteriales</taxon>
        <taxon>Nocardioidaceae</taxon>
        <taxon>Nocardioides</taxon>
    </lineage>
</organism>
<sequence length="103" mass="11232">MSAELLRRAAAKMRENADAATRGPWSVAHVDGQGFAVHHGEHDTVSLYSDRPNAEHIASWHPAVALAVADWLDFIAPFCRFGDDDSLHAKHALAVARTYLGES</sequence>
<proteinExistence type="predicted"/>
<reference evidence="2" key="1">
    <citation type="journal article" date="2019" name="Int. J. Syst. Evol. Microbiol.">
        <title>The Global Catalogue of Microorganisms (GCM) 10K type strain sequencing project: providing services to taxonomists for standard genome sequencing and annotation.</title>
        <authorList>
            <consortium name="The Broad Institute Genomics Platform"/>
            <consortium name="The Broad Institute Genome Sequencing Center for Infectious Disease"/>
            <person name="Wu L."/>
            <person name="Ma J."/>
        </authorList>
    </citation>
    <scope>NUCLEOTIDE SEQUENCE [LARGE SCALE GENOMIC DNA]</scope>
    <source>
        <strain evidence="2">CGMCC 4.7371</strain>
    </source>
</reference>
<evidence type="ECO:0000313" key="2">
    <source>
        <dbReference type="Proteomes" id="UP000655410"/>
    </source>
</evidence>
<accession>A0ABQ2N6Y7</accession>